<reference evidence="1 2" key="1">
    <citation type="submission" date="2019-03" db="EMBL/GenBank/DDBJ databases">
        <title>Genomic Encyclopedia of Archaeal and Bacterial Type Strains, Phase II (KMG-II): from individual species to whole genera.</title>
        <authorList>
            <person name="Goeker M."/>
        </authorList>
    </citation>
    <scope>NUCLEOTIDE SEQUENCE [LARGE SCALE GENOMIC DNA]</scope>
    <source>
        <strain evidence="1 2">DSM 19035</strain>
    </source>
</reference>
<evidence type="ECO:0000313" key="1">
    <source>
        <dbReference type="EMBL" id="TDQ10328.1"/>
    </source>
</evidence>
<name>A0A4R6SWJ0_9SPHI</name>
<dbReference type="EMBL" id="SNYC01000004">
    <property type="protein sequence ID" value="TDQ10328.1"/>
    <property type="molecule type" value="Genomic_DNA"/>
</dbReference>
<evidence type="ECO:0000313" key="2">
    <source>
        <dbReference type="Proteomes" id="UP000295620"/>
    </source>
</evidence>
<gene>
    <name evidence="1" type="ORF">ATK78_2494</name>
</gene>
<keyword evidence="2" id="KW-1185">Reference proteome</keyword>
<dbReference type="Proteomes" id="UP000295620">
    <property type="component" value="Unassembled WGS sequence"/>
</dbReference>
<protein>
    <submittedName>
        <fullName evidence="1">Uncharacterized protein</fullName>
    </submittedName>
</protein>
<dbReference type="AlphaFoldDB" id="A0A4R6SWJ0"/>
<comment type="caution">
    <text evidence="1">The sequence shown here is derived from an EMBL/GenBank/DDBJ whole genome shotgun (WGS) entry which is preliminary data.</text>
</comment>
<organism evidence="1 2">
    <name type="scientific">Pedobacter metabolipauper</name>
    <dbReference type="NCBI Taxonomy" id="425513"/>
    <lineage>
        <taxon>Bacteria</taxon>
        <taxon>Pseudomonadati</taxon>
        <taxon>Bacteroidota</taxon>
        <taxon>Sphingobacteriia</taxon>
        <taxon>Sphingobacteriales</taxon>
        <taxon>Sphingobacteriaceae</taxon>
        <taxon>Pedobacter</taxon>
    </lineage>
</organism>
<accession>A0A4R6SWJ0</accession>
<sequence length="64" mass="7477">MFNKPSNMRIISRNTDTKKGKWLCKPLPSIVKNLFFLNQFAIYVVKTLLNAHIRINGKIFLLNN</sequence>
<proteinExistence type="predicted"/>